<dbReference type="Pfam" id="PF02525">
    <property type="entry name" value="Flavodoxin_2"/>
    <property type="match status" value="1"/>
</dbReference>
<dbReference type="RefSeq" id="WP_182842621.1">
    <property type="nucleotide sequence ID" value="NZ_BAAALP010000037.1"/>
</dbReference>
<keyword evidence="5" id="KW-1185">Reference proteome</keyword>
<dbReference type="GO" id="GO:0003955">
    <property type="term" value="F:NAD(P)H dehydrogenase (quinone) activity"/>
    <property type="evidence" value="ECO:0007669"/>
    <property type="project" value="TreeGrafter"/>
</dbReference>
<gene>
    <name evidence="4" type="ORF">HNR61_001765</name>
</gene>
<comment type="similarity">
    <text evidence="1">Belongs to the NAD(P)H dehydrogenase (quinone) family.</text>
</comment>
<accession>A0A7W3LL54</accession>
<dbReference type="InterPro" id="IPR003680">
    <property type="entry name" value="Flavodoxin_fold"/>
</dbReference>
<dbReference type="InterPro" id="IPR029039">
    <property type="entry name" value="Flavoprotein-like_sf"/>
</dbReference>
<name>A0A7W3LL54_ACTNM</name>
<dbReference type="AlphaFoldDB" id="A0A7W3LL54"/>
<dbReference type="InterPro" id="IPR051545">
    <property type="entry name" value="NAD(P)H_dehydrogenase_qn"/>
</dbReference>
<dbReference type="NCBIfam" id="NF007280">
    <property type="entry name" value="PRK09739.1"/>
    <property type="match status" value="1"/>
</dbReference>
<dbReference type="EMBL" id="JACJIA010000002">
    <property type="protein sequence ID" value="MBA8950152.1"/>
    <property type="molecule type" value="Genomic_DNA"/>
</dbReference>
<protein>
    <submittedName>
        <fullName evidence="4">Putative NADPH-quinone reductase</fullName>
    </submittedName>
</protein>
<proteinExistence type="inferred from homology"/>
<evidence type="ECO:0000313" key="5">
    <source>
        <dbReference type="Proteomes" id="UP000572680"/>
    </source>
</evidence>
<dbReference type="Gene3D" id="3.40.50.360">
    <property type="match status" value="1"/>
</dbReference>
<evidence type="ECO:0000256" key="2">
    <source>
        <dbReference type="ARBA" id="ARBA00023002"/>
    </source>
</evidence>
<dbReference type="Proteomes" id="UP000572680">
    <property type="component" value="Unassembled WGS sequence"/>
</dbReference>
<keyword evidence="2" id="KW-0560">Oxidoreductase</keyword>
<feature type="domain" description="Flavodoxin-like fold" evidence="3">
    <location>
        <begin position="10"/>
        <end position="174"/>
    </location>
</feature>
<dbReference type="GO" id="GO:0005829">
    <property type="term" value="C:cytosol"/>
    <property type="evidence" value="ECO:0007669"/>
    <property type="project" value="TreeGrafter"/>
</dbReference>
<comment type="caution">
    <text evidence="4">The sequence shown here is derived from an EMBL/GenBank/DDBJ whole genome shotgun (WGS) entry which is preliminary data.</text>
</comment>
<evidence type="ECO:0000259" key="3">
    <source>
        <dbReference type="Pfam" id="PF02525"/>
    </source>
</evidence>
<organism evidence="4 5">
    <name type="scientific">Actinomadura namibiensis</name>
    <dbReference type="NCBI Taxonomy" id="182080"/>
    <lineage>
        <taxon>Bacteria</taxon>
        <taxon>Bacillati</taxon>
        <taxon>Actinomycetota</taxon>
        <taxon>Actinomycetes</taxon>
        <taxon>Streptosporangiales</taxon>
        <taxon>Thermomonosporaceae</taxon>
        <taxon>Actinomadura</taxon>
    </lineage>
</organism>
<dbReference type="PANTHER" id="PTHR10204">
    <property type="entry name" value="NAD P H OXIDOREDUCTASE-RELATED"/>
    <property type="match status" value="1"/>
</dbReference>
<evidence type="ECO:0000313" key="4">
    <source>
        <dbReference type="EMBL" id="MBA8950152.1"/>
    </source>
</evidence>
<sequence length="184" mass="20557">MTTPNPNPTALLVVAHPRPDSLTAEVARRTAERLRADGRTVDLLDLHAEGFDPRMTPADEPDWADPDKRYSAETLRHMDRVTAADRIVVVFPVWWFGLPAILKGWFDRVWNHGFAYGPRDLSGKSMEWIALAGQTARGYTESGLDKVMETQLRVGISEYCGIKDTGFRILYDSVDGAAALLDEL</sequence>
<reference evidence="4 5" key="1">
    <citation type="submission" date="2020-08" db="EMBL/GenBank/DDBJ databases">
        <title>Genomic Encyclopedia of Type Strains, Phase IV (KMG-IV): sequencing the most valuable type-strain genomes for metagenomic binning, comparative biology and taxonomic classification.</title>
        <authorList>
            <person name="Goeker M."/>
        </authorList>
    </citation>
    <scope>NUCLEOTIDE SEQUENCE [LARGE SCALE GENOMIC DNA]</scope>
    <source>
        <strain evidence="4 5">DSM 44197</strain>
    </source>
</reference>
<evidence type="ECO:0000256" key="1">
    <source>
        <dbReference type="ARBA" id="ARBA00006252"/>
    </source>
</evidence>
<dbReference type="SUPFAM" id="SSF52218">
    <property type="entry name" value="Flavoproteins"/>
    <property type="match status" value="1"/>
</dbReference>
<dbReference type="PANTHER" id="PTHR10204:SF34">
    <property type="entry name" value="NAD(P)H DEHYDROGENASE [QUINONE] 1 ISOFORM 1"/>
    <property type="match status" value="1"/>
</dbReference>